<accession>A0A4D9DLJ0</accession>
<keyword evidence="8 10" id="KW-1133">Transmembrane helix</keyword>
<keyword evidence="3" id="KW-0813">Transport</keyword>
<name>A0A4D9DLJ0_9SAUR</name>
<dbReference type="PANTHER" id="PTHR43394:SF20">
    <property type="entry name" value="ATP BINDING CASSETTE SUBFAMILY B MEMBER 5"/>
    <property type="match status" value="1"/>
</dbReference>
<dbReference type="AlphaFoldDB" id="A0A4D9DLJ0"/>
<dbReference type="PANTHER" id="PTHR43394">
    <property type="entry name" value="ATP-DEPENDENT PERMEASE MDL1, MITOCHONDRIAL"/>
    <property type="match status" value="1"/>
</dbReference>
<feature type="transmembrane region" description="Helical" evidence="10">
    <location>
        <begin position="126"/>
        <end position="146"/>
    </location>
</feature>
<protein>
    <submittedName>
        <fullName evidence="12">Vang-like protein 2</fullName>
    </submittedName>
</protein>
<dbReference type="GO" id="GO:0005743">
    <property type="term" value="C:mitochondrial inner membrane"/>
    <property type="evidence" value="ECO:0007669"/>
    <property type="project" value="TreeGrafter"/>
</dbReference>
<dbReference type="OrthoDB" id="6500128at2759"/>
<evidence type="ECO:0000256" key="1">
    <source>
        <dbReference type="ARBA" id="ARBA00004141"/>
    </source>
</evidence>
<dbReference type="Gene3D" id="1.20.1560.10">
    <property type="entry name" value="ABC transporter type 1, transmembrane domain"/>
    <property type="match status" value="1"/>
</dbReference>
<dbReference type="InterPro" id="IPR039421">
    <property type="entry name" value="Type_1_exporter"/>
</dbReference>
<evidence type="ECO:0000256" key="9">
    <source>
        <dbReference type="ARBA" id="ARBA00023136"/>
    </source>
</evidence>
<evidence type="ECO:0000256" key="6">
    <source>
        <dbReference type="ARBA" id="ARBA00022741"/>
    </source>
</evidence>
<reference evidence="12 13" key="2">
    <citation type="submission" date="2019-04" db="EMBL/GenBank/DDBJ databases">
        <title>The genome sequence of big-headed turtle.</title>
        <authorList>
            <person name="Gong S."/>
        </authorList>
    </citation>
    <scope>NUCLEOTIDE SEQUENCE [LARGE SCALE GENOMIC DNA]</scope>
    <source>
        <strain evidence="12">DO16091913</strain>
        <tissue evidence="12">Muscle</tissue>
    </source>
</reference>
<feature type="transmembrane region" description="Helical" evidence="10">
    <location>
        <begin position="51"/>
        <end position="73"/>
    </location>
</feature>
<evidence type="ECO:0000313" key="12">
    <source>
        <dbReference type="EMBL" id="TFJ95773.1"/>
    </source>
</evidence>
<evidence type="ECO:0000256" key="2">
    <source>
        <dbReference type="ARBA" id="ARBA00007577"/>
    </source>
</evidence>
<keyword evidence="5" id="KW-0677">Repeat</keyword>
<dbReference type="STRING" id="55544.A0A4D9DLJ0"/>
<feature type="transmembrane region" description="Helical" evidence="10">
    <location>
        <begin position="152"/>
        <end position="176"/>
    </location>
</feature>
<comment type="subcellular location">
    <subcellularLocation>
        <location evidence="1">Membrane</location>
        <topology evidence="1">Multi-pass membrane protein</topology>
    </subcellularLocation>
</comment>
<comment type="caution">
    <text evidence="12">The sequence shown here is derived from an EMBL/GenBank/DDBJ whole genome shotgun (WGS) entry which is preliminary data.</text>
</comment>
<keyword evidence="6" id="KW-0547">Nucleotide-binding</keyword>
<dbReference type="InterPro" id="IPR036640">
    <property type="entry name" value="ABC1_TM_sf"/>
</dbReference>
<evidence type="ECO:0000256" key="4">
    <source>
        <dbReference type="ARBA" id="ARBA00022692"/>
    </source>
</evidence>
<evidence type="ECO:0000259" key="11">
    <source>
        <dbReference type="PROSITE" id="PS50929"/>
    </source>
</evidence>
<keyword evidence="7" id="KW-0067">ATP-binding</keyword>
<sequence>MPLLIVAFGEMTNSFVTMGQAINMSSAVMNSSSTYPAIPGLDIEAEMTRFAFYYVGIGFAVMILSTIQVWTFLTSAARQTARIRQKFFFAILHQEMAWFDTSQIGTLNTRLTDDINTIHEGIGDKFCIFVQFFATFLTGIVIGFVYGWKLTLVILSVSPLLLAAAAAVGSFLLASFTTKELSAYARAGAVAEEILTAIRTVVAFNGQMKALTKYDVNLENARKVGVKKSITTNTTLGFTEFILFGTYALAFWYGTKLTVEEKENYDIGRVLIVLFSVLHGTFSLGQGSPHLESVANARGAAYEVYKVISKHRLIDSSAKEGYRPDKLKGEIEFKNIHFGYPSRPDVKVSDLFKCIFAVNCCCHYLCDQKEN</sequence>
<proteinExistence type="inferred from homology"/>
<keyword evidence="13" id="KW-1185">Reference proteome</keyword>
<organism evidence="12 13">
    <name type="scientific">Platysternon megacephalum</name>
    <name type="common">big-headed turtle</name>
    <dbReference type="NCBI Taxonomy" id="55544"/>
    <lineage>
        <taxon>Eukaryota</taxon>
        <taxon>Metazoa</taxon>
        <taxon>Chordata</taxon>
        <taxon>Craniata</taxon>
        <taxon>Vertebrata</taxon>
        <taxon>Euteleostomi</taxon>
        <taxon>Archelosauria</taxon>
        <taxon>Testudinata</taxon>
        <taxon>Testudines</taxon>
        <taxon>Cryptodira</taxon>
        <taxon>Durocryptodira</taxon>
        <taxon>Testudinoidea</taxon>
        <taxon>Platysternidae</taxon>
        <taxon>Platysternon</taxon>
    </lineage>
</organism>
<dbReference type="GO" id="GO:0005524">
    <property type="term" value="F:ATP binding"/>
    <property type="evidence" value="ECO:0007669"/>
    <property type="project" value="UniProtKB-KW"/>
</dbReference>
<evidence type="ECO:0000256" key="3">
    <source>
        <dbReference type="ARBA" id="ARBA00022448"/>
    </source>
</evidence>
<feature type="domain" description="ABC transmembrane type-1" evidence="11">
    <location>
        <begin position="1"/>
        <end position="296"/>
    </location>
</feature>
<reference evidence="12 13" key="1">
    <citation type="submission" date="2019-04" db="EMBL/GenBank/DDBJ databases">
        <title>Draft genome of the big-headed turtle Platysternon megacephalum.</title>
        <authorList>
            <person name="Gong S."/>
        </authorList>
    </citation>
    <scope>NUCLEOTIDE SEQUENCE [LARGE SCALE GENOMIC DNA]</scope>
    <source>
        <strain evidence="12">DO16091913</strain>
        <tissue evidence="12">Muscle</tissue>
    </source>
</reference>
<evidence type="ECO:0000313" key="13">
    <source>
        <dbReference type="Proteomes" id="UP000297703"/>
    </source>
</evidence>
<dbReference type="PROSITE" id="PS50929">
    <property type="entry name" value="ABC_TM1F"/>
    <property type="match status" value="1"/>
</dbReference>
<comment type="similarity">
    <text evidence="2">Belongs to the ABC transporter superfamily. ABCB family. Multidrug resistance exporter (TC 3.A.1.201) subfamily.</text>
</comment>
<evidence type="ECO:0000256" key="8">
    <source>
        <dbReference type="ARBA" id="ARBA00022989"/>
    </source>
</evidence>
<evidence type="ECO:0000256" key="5">
    <source>
        <dbReference type="ARBA" id="ARBA00022737"/>
    </source>
</evidence>
<dbReference type="GO" id="GO:0090374">
    <property type="term" value="P:oligopeptide export from mitochondrion"/>
    <property type="evidence" value="ECO:0007669"/>
    <property type="project" value="TreeGrafter"/>
</dbReference>
<evidence type="ECO:0000256" key="10">
    <source>
        <dbReference type="SAM" id="Phobius"/>
    </source>
</evidence>
<gene>
    <name evidence="12" type="ORF">DR999_PMT22542</name>
</gene>
<dbReference type="Gene3D" id="3.40.50.300">
    <property type="entry name" value="P-loop containing nucleotide triphosphate hydrolases"/>
    <property type="match status" value="1"/>
</dbReference>
<dbReference type="InterPro" id="IPR011527">
    <property type="entry name" value="ABC1_TM_dom"/>
</dbReference>
<dbReference type="Proteomes" id="UP000297703">
    <property type="component" value="Unassembled WGS sequence"/>
</dbReference>
<dbReference type="SUPFAM" id="SSF90123">
    <property type="entry name" value="ABC transporter transmembrane region"/>
    <property type="match status" value="1"/>
</dbReference>
<feature type="transmembrane region" description="Helical" evidence="10">
    <location>
        <begin position="236"/>
        <end position="255"/>
    </location>
</feature>
<evidence type="ECO:0000256" key="7">
    <source>
        <dbReference type="ARBA" id="ARBA00022840"/>
    </source>
</evidence>
<keyword evidence="4 10" id="KW-0812">Transmembrane</keyword>
<dbReference type="Pfam" id="PF00664">
    <property type="entry name" value="ABC_membrane"/>
    <property type="match status" value="1"/>
</dbReference>
<dbReference type="InterPro" id="IPR027417">
    <property type="entry name" value="P-loop_NTPase"/>
</dbReference>
<dbReference type="EMBL" id="QXTE01001446">
    <property type="protein sequence ID" value="TFJ95773.1"/>
    <property type="molecule type" value="Genomic_DNA"/>
</dbReference>
<keyword evidence="9 10" id="KW-0472">Membrane</keyword>
<dbReference type="FunFam" id="1.20.1560.10:FF:000018">
    <property type="entry name" value="ATP-binding cassette subfamily B member 11"/>
    <property type="match status" value="1"/>
</dbReference>
<dbReference type="GO" id="GO:0015421">
    <property type="term" value="F:ABC-type oligopeptide transporter activity"/>
    <property type="evidence" value="ECO:0007669"/>
    <property type="project" value="TreeGrafter"/>
</dbReference>
<dbReference type="CDD" id="cd18577">
    <property type="entry name" value="ABC_6TM_Pgp_ABCB1_D1_like"/>
    <property type="match status" value="1"/>
</dbReference>